<feature type="region of interest" description="Disordered" evidence="1">
    <location>
        <begin position="227"/>
        <end position="253"/>
    </location>
</feature>
<evidence type="ECO:0000313" key="3">
    <source>
        <dbReference type="Proteomes" id="UP000193560"/>
    </source>
</evidence>
<feature type="compositionally biased region" description="Low complexity" evidence="1">
    <location>
        <begin position="401"/>
        <end position="413"/>
    </location>
</feature>
<feature type="compositionally biased region" description="Low complexity" evidence="1">
    <location>
        <begin position="238"/>
        <end position="253"/>
    </location>
</feature>
<feature type="region of interest" description="Disordered" evidence="1">
    <location>
        <begin position="1"/>
        <end position="109"/>
    </location>
</feature>
<dbReference type="Proteomes" id="UP000193560">
    <property type="component" value="Unassembled WGS sequence"/>
</dbReference>
<dbReference type="InterPro" id="IPR036181">
    <property type="entry name" value="MIT_dom_sf"/>
</dbReference>
<dbReference type="OrthoDB" id="2414723at2759"/>
<comment type="caution">
    <text evidence="2">The sequence shown here is derived from an EMBL/GenBank/DDBJ whole genome shotgun (WGS) entry which is preliminary data.</text>
</comment>
<feature type="compositionally biased region" description="Low complexity" evidence="1">
    <location>
        <begin position="79"/>
        <end position="109"/>
    </location>
</feature>
<reference evidence="2 3" key="1">
    <citation type="submission" date="2016-07" db="EMBL/GenBank/DDBJ databases">
        <title>Pervasive Adenine N6-methylation of Active Genes in Fungi.</title>
        <authorList>
            <consortium name="DOE Joint Genome Institute"/>
            <person name="Mondo S.J."/>
            <person name="Dannebaum R.O."/>
            <person name="Kuo R.C."/>
            <person name="Labutti K."/>
            <person name="Haridas S."/>
            <person name="Kuo A."/>
            <person name="Salamov A."/>
            <person name="Ahrendt S.R."/>
            <person name="Lipzen A."/>
            <person name="Sullivan W."/>
            <person name="Andreopoulos W.B."/>
            <person name="Clum A."/>
            <person name="Lindquist E."/>
            <person name="Daum C."/>
            <person name="Ramamoorthy G.K."/>
            <person name="Gryganskyi A."/>
            <person name="Culley D."/>
            <person name="Magnuson J.K."/>
            <person name="James T.Y."/>
            <person name="O'Malley M.A."/>
            <person name="Stajich J.E."/>
            <person name="Spatafora J.W."/>
            <person name="Visel A."/>
            <person name="Grigoriev I.V."/>
        </authorList>
    </citation>
    <scope>NUCLEOTIDE SEQUENCE [LARGE SCALE GENOMIC DNA]</scope>
    <source>
        <strain evidence="2 3">NRRL 1336</strain>
    </source>
</reference>
<sequence>MALLGSKNKKKPSPSTPKTSSSATTTSNHKNNSTTIYPHQSTLLSRLPPNASTPTVYHQHQYSTHLSNHTSPSLSDHTQYQQQSYQSAGASSLISPFDSPTPTPSTSWTSEMSAFVDKLRDDAAAIVGSTKYQSQQQILQASPLDRRSVSQGMKLVAIAADEYEEGNDDVALDVYLSGIDKILMALPNKTDPRTKMALREKLQSVEERVGILNLAIQYKQLPSINLDSRNEDDDINDSATLSEQSTTTTTTTTTTTSMFSRISTTINTISSIGSTTVKAWEANNAAMQTYDHQDPIQRFKRFGRFVINTSVTCAVLIKQSPIPDIIGLICSYLSHLLSYLDHQYEVREKMQWAGIECVKMLLAADEHYHLHEIASETIYMLIAASLKAAVAFKESPSYRYSGSSPAAVVSSSSRTESHDVAQIEYQDSSSPPPPPVSGSRLPWILSGWY</sequence>
<evidence type="ECO:0008006" key="4">
    <source>
        <dbReference type="Google" id="ProtNLM"/>
    </source>
</evidence>
<feature type="region of interest" description="Disordered" evidence="1">
    <location>
        <begin position="397"/>
        <end position="439"/>
    </location>
</feature>
<dbReference type="STRING" id="90262.A0A1X2I7Q3"/>
<dbReference type="Gene3D" id="1.20.58.80">
    <property type="entry name" value="Phosphotransferase system, lactose/cellobiose-type IIA subunit"/>
    <property type="match status" value="1"/>
</dbReference>
<gene>
    <name evidence="2" type="ORF">BCR42DRAFT_381147</name>
</gene>
<protein>
    <recommendedName>
        <fullName evidence="4">MIT domain-containing protein</fullName>
    </recommendedName>
</protein>
<name>A0A1X2I7Q3_9FUNG</name>
<evidence type="ECO:0000313" key="2">
    <source>
        <dbReference type="EMBL" id="ORZ10197.1"/>
    </source>
</evidence>
<proteinExistence type="predicted"/>
<accession>A0A1X2I7Q3</accession>
<dbReference type="AlphaFoldDB" id="A0A1X2I7Q3"/>
<feature type="compositionally biased region" description="Polar residues" evidence="1">
    <location>
        <begin position="36"/>
        <end position="78"/>
    </location>
</feature>
<dbReference type="EMBL" id="MCGE01000025">
    <property type="protein sequence ID" value="ORZ10197.1"/>
    <property type="molecule type" value="Genomic_DNA"/>
</dbReference>
<evidence type="ECO:0000256" key="1">
    <source>
        <dbReference type="SAM" id="MobiDB-lite"/>
    </source>
</evidence>
<organism evidence="2 3">
    <name type="scientific">Absidia repens</name>
    <dbReference type="NCBI Taxonomy" id="90262"/>
    <lineage>
        <taxon>Eukaryota</taxon>
        <taxon>Fungi</taxon>
        <taxon>Fungi incertae sedis</taxon>
        <taxon>Mucoromycota</taxon>
        <taxon>Mucoromycotina</taxon>
        <taxon>Mucoromycetes</taxon>
        <taxon>Mucorales</taxon>
        <taxon>Cunninghamellaceae</taxon>
        <taxon>Absidia</taxon>
    </lineage>
</organism>
<dbReference type="SUPFAM" id="SSF116846">
    <property type="entry name" value="MIT domain"/>
    <property type="match status" value="1"/>
</dbReference>
<keyword evidence="3" id="KW-1185">Reference proteome</keyword>
<feature type="compositionally biased region" description="Low complexity" evidence="1">
    <location>
        <begin position="16"/>
        <end position="35"/>
    </location>
</feature>